<organism evidence="1 2">
    <name type="scientific">Vibrio phage YC</name>
    <dbReference type="NCBI Taxonomy" id="2267403"/>
    <lineage>
        <taxon>Viruses</taxon>
        <taxon>Duplodnaviria</taxon>
        <taxon>Heunggongvirae</taxon>
        <taxon>Uroviricota</taxon>
        <taxon>Caudoviricetes</taxon>
        <taxon>Pantevenvirales</taxon>
        <taxon>Ackermannviridae</taxon>
        <taxon>Campanilevirus</taxon>
        <taxon>Campanilevirus YC</taxon>
    </lineage>
</organism>
<dbReference type="EMBL" id="MH375644">
    <property type="protein sequence ID" value="AXC34491.1"/>
    <property type="molecule type" value="Genomic_DNA"/>
</dbReference>
<dbReference type="GeneID" id="55608569"/>
<dbReference type="KEGG" id="vg:55608569"/>
<keyword evidence="2" id="KW-1185">Reference proteome</keyword>
<accession>A0A384ZS61</accession>
<dbReference type="Proteomes" id="UP000260311">
    <property type="component" value="Segment"/>
</dbReference>
<reference evidence="1 2" key="1">
    <citation type="submission" date="2018-05" db="EMBL/GenBank/DDBJ databases">
        <title>The genome of Vibrio coralliilyticus phage YC.</title>
        <authorList>
            <person name="Benler S."/>
        </authorList>
    </citation>
    <scope>NUCLEOTIDE SEQUENCE [LARGE SCALE GENOMIC DNA]</scope>
</reference>
<evidence type="ECO:0000313" key="1">
    <source>
        <dbReference type="EMBL" id="AXC34491.1"/>
    </source>
</evidence>
<dbReference type="RefSeq" id="YP_009838337.1">
    <property type="nucleotide sequence ID" value="NC_048709.1"/>
</dbReference>
<proteinExistence type="predicted"/>
<protein>
    <submittedName>
        <fullName evidence="1">Uncharacterized protein</fullName>
    </submittedName>
</protein>
<name>A0A384ZS61_9CAUD</name>
<evidence type="ECO:0000313" key="2">
    <source>
        <dbReference type="Proteomes" id="UP000260311"/>
    </source>
</evidence>
<sequence>MMKLKLLTNRLKRIWLQVEIDFFYRNVNQYDQQSRKMMNIALREPTGPIAEDFRRGGQGCFYYHNRRYEIGKTGACLYGTRVISWTIDEVEIIKRLKLLLEEHYHLVNFDRRCTLISKYSKIRDKVGGLNADNGEDDETSS</sequence>